<dbReference type="EMBL" id="KI535697">
    <property type="protein sequence ID" value="ESR66496.1"/>
    <property type="molecule type" value="Genomic_DNA"/>
</dbReference>
<evidence type="ECO:0000256" key="1">
    <source>
        <dbReference type="SAM" id="Phobius"/>
    </source>
</evidence>
<feature type="transmembrane region" description="Helical" evidence="1">
    <location>
        <begin position="21"/>
        <end position="54"/>
    </location>
</feature>
<gene>
    <name evidence="2" type="ORF">CICLE_v10010849mg</name>
</gene>
<evidence type="ECO:0000313" key="2">
    <source>
        <dbReference type="EMBL" id="ESR66496.1"/>
    </source>
</evidence>
<keyword evidence="1" id="KW-0812">Transmembrane</keyword>
<dbReference type="InParanoid" id="V4UV22"/>
<keyword evidence="1" id="KW-1133">Transmembrane helix</keyword>
<name>V4UV22_CITCL</name>
<reference evidence="2 3" key="1">
    <citation type="submission" date="2013-10" db="EMBL/GenBank/DDBJ databases">
        <authorList>
            <consortium name="International Citrus Genome Consortium"/>
            <person name="Jenkins J."/>
            <person name="Schmutz J."/>
            <person name="Prochnik S."/>
            <person name="Rokhsar D."/>
            <person name="Gmitter F."/>
            <person name="Ollitrault P."/>
            <person name="Machado M."/>
            <person name="Talon M."/>
            <person name="Wincker P."/>
            <person name="Jaillon O."/>
            <person name="Morgante M."/>
        </authorList>
    </citation>
    <scope>NUCLEOTIDE SEQUENCE</scope>
    <source>
        <strain evidence="3">cv. Clemenules</strain>
    </source>
</reference>
<accession>V4UV22</accession>
<dbReference type="AlphaFoldDB" id="V4UV22"/>
<dbReference type="KEGG" id="cic:CICLE_v10010849mg"/>
<proteinExistence type="predicted"/>
<keyword evidence="1" id="KW-0472">Membrane</keyword>
<sequence>MFWHFLEMSICYEDREKDDEFLLIFLLPLGCWSLLSSNIPIFWVFNAVFILFSWTTGPSVLSKTMELI</sequence>
<dbReference type="Gramene" id="ESR66496">
    <property type="protein sequence ID" value="ESR66496"/>
    <property type="gene ID" value="CICLE_v10010849mg"/>
</dbReference>
<organism evidence="2 3">
    <name type="scientific">Citrus clementina</name>
    <name type="common">Clementine</name>
    <name type="synonym">Citrus deliciosa x Citrus sinensis</name>
    <dbReference type="NCBI Taxonomy" id="85681"/>
    <lineage>
        <taxon>Eukaryota</taxon>
        <taxon>Viridiplantae</taxon>
        <taxon>Streptophyta</taxon>
        <taxon>Embryophyta</taxon>
        <taxon>Tracheophyta</taxon>
        <taxon>Spermatophyta</taxon>
        <taxon>Magnoliopsida</taxon>
        <taxon>eudicotyledons</taxon>
        <taxon>Gunneridae</taxon>
        <taxon>Pentapetalae</taxon>
        <taxon>rosids</taxon>
        <taxon>malvids</taxon>
        <taxon>Sapindales</taxon>
        <taxon>Rutaceae</taxon>
        <taxon>Aurantioideae</taxon>
        <taxon>Citrus</taxon>
    </lineage>
</organism>
<evidence type="ECO:0000313" key="3">
    <source>
        <dbReference type="Proteomes" id="UP000030687"/>
    </source>
</evidence>
<protein>
    <submittedName>
        <fullName evidence="2">Uncharacterized protein</fullName>
    </submittedName>
</protein>
<keyword evidence="3" id="KW-1185">Reference proteome</keyword>
<dbReference type="Proteomes" id="UP000030687">
    <property type="component" value="Unassembled WGS sequence"/>
</dbReference>